<evidence type="ECO:0000313" key="2">
    <source>
        <dbReference type="EMBL" id="RUS32260.1"/>
    </source>
</evidence>
<accession>A0A433QR61</accession>
<dbReference type="Proteomes" id="UP000274822">
    <property type="component" value="Unassembled WGS sequence"/>
</dbReference>
<evidence type="ECO:0000313" key="3">
    <source>
        <dbReference type="Proteomes" id="UP000274822"/>
    </source>
</evidence>
<dbReference type="EMBL" id="RBNJ01002217">
    <property type="protein sequence ID" value="RUS32260.1"/>
    <property type="molecule type" value="Genomic_DNA"/>
</dbReference>
<feature type="signal peptide" evidence="1">
    <location>
        <begin position="1"/>
        <end position="27"/>
    </location>
</feature>
<keyword evidence="3" id="KW-1185">Reference proteome</keyword>
<proteinExistence type="predicted"/>
<gene>
    <name evidence="2" type="ORF">BC938DRAFT_475932</name>
</gene>
<reference evidence="2 3" key="1">
    <citation type="journal article" date="2018" name="New Phytol.">
        <title>Phylogenomics of Endogonaceae and evolution of mycorrhizas within Mucoromycota.</title>
        <authorList>
            <person name="Chang Y."/>
            <person name="Desiro A."/>
            <person name="Na H."/>
            <person name="Sandor L."/>
            <person name="Lipzen A."/>
            <person name="Clum A."/>
            <person name="Barry K."/>
            <person name="Grigoriev I.V."/>
            <person name="Martin F.M."/>
            <person name="Stajich J.E."/>
            <person name="Smith M.E."/>
            <person name="Bonito G."/>
            <person name="Spatafora J.W."/>
        </authorList>
    </citation>
    <scope>NUCLEOTIDE SEQUENCE [LARGE SCALE GENOMIC DNA]</scope>
    <source>
        <strain evidence="2 3">AD002</strain>
    </source>
</reference>
<name>A0A433QR61_9FUNG</name>
<evidence type="ECO:0000256" key="1">
    <source>
        <dbReference type="SAM" id="SignalP"/>
    </source>
</evidence>
<evidence type="ECO:0008006" key="4">
    <source>
        <dbReference type="Google" id="ProtNLM"/>
    </source>
</evidence>
<comment type="caution">
    <text evidence="2">The sequence shown here is derived from an EMBL/GenBank/DDBJ whole genome shotgun (WGS) entry which is preliminary data.</text>
</comment>
<sequence>MRHSRPITGRGFWLFPSPLGLLRPSWGALLVQYLEVIKVCCELRCATPICRWDIYLSCTSPAAHNKQKKSNYPRFFTRLLSKCFHFDPYCGNFVFL</sequence>
<protein>
    <recommendedName>
        <fullName evidence="4">Secreted protein</fullName>
    </recommendedName>
</protein>
<organism evidence="2 3">
    <name type="scientific">Jimgerdemannia flammicorona</name>
    <dbReference type="NCBI Taxonomy" id="994334"/>
    <lineage>
        <taxon>Eukaryota</taxon>
        <taxon>Fungi</taxon>
        <taxon>Fungi incertae sedis</taxon>
        <taxon>Mucoromycota</taxon>
        <taxon>Mucoromycotina</taxon>
        <taxon>Endogonomycetes</taxon>
        <taxon>Endogonales</taxon>
        <taxon>Endogonaceae</taxon>
        <taxon>Jimgerdemannia</taxon>
    </lineage>
</organism>
<dbReference type="AlphaFoldDB" id="A0A433QR61"/>
<keyword evidence="1" id="KW-0732">Signal</keyword>
<feature type="chain" id="PRO_5019219087" description="Secreted protein" evidence="1">
    <location>
        <begin position="28"/>
        <end position="96"/>
    </location>
</feature>